<dbReference type="PANTHER" id="PTHR45792">
    <property type="entry name" value="DIACYLGLYCEROL LIPASE HOMOLOG-RELATED"/>
    <property type="match status" value="1"/>
</dbReference>
<dbReference type="SUPFAM" id="SSF53474">
    <property type="entry name" value="alpha/beta-Hydrolases"/>
    <property type="match status" value="1"/>
</dbReference>
<evidence type="ECO:0000256" key="14">
    <source>
        <dbReference type="ARBA" id="ARBA00026104"/>
    </source>
</evidence>
<evidence type="ECO:0000256" key="13">
    <source>
        <dbReference type="ARBA" id="ARBA00024531"/>
    </source>
</evidence>
<feature type="region of interest" description="Disordered" evidence="15">
    <location>
        <begin position="1"/>
        <end position="69"/>
    </location>
</feature>
<reference evidence="17 18" key="1">
    <citation type="submission" date="2013-07" db="EMBL/GenBank/DDBJ databases">
        <title>The Genome Sequence of Cryptococcus heveanensis BCC8398.</title>
        <authorList>
            <consortium name="The Broad Institute Genome Sequencing Platform"/>
            <person name="Cuomo C."/>
            <person name="Litvintseva A."/>
            <person name="Chen Y."/>
            <person name="Heitman J."/>
            <person name="Sun S."/>
            <person name="Springer D."/>
            <person name="Dromer F."/>
            <person name="Young S.K."/>
            <person name="Zeng Q."/>
            <person name="Gargeya S."/>
            <person name="Fitzgerald M."/>
            <person name="Abouelleil A."/>
            <person name="Alvarado L."/>
            <person name="Berlin A.M."/>
            <person name="Chapman S.B."/>
            <person name="Dewar J."/>
            <person name="Goldberg J."/>
            <person name="Griggs A."/>
            <person name="Gujja S."/>
            <person name="Hansen M."/>
            <person name="Howarth C."/>
            <person name="Imamovic A."/>
            <person name="Larimer J."/>
            <person name="McCowan C."/>
            <person name="Murphy C."/>
            <person name="Pearson M."/>
            <person name="Priest M."/>
            <person name="Roberts A."/>
            <person name="Saif S."/>
            <person name="Shea T."/>
            <person name="Sykes S."/>
            <person name="Wortman J."/>
            <person name="Nusbaum C."/>
            <person name="Birren B."/>
        </authorList>
    </citation>
    <scope>NUCLEOTIDE SEQUENCE [LARGE SCALE GENOMIC DNA]</scope>
    <source>
        <strain evidence="17 18">BCC8398</strain>
    </source>
</reference>
<organism evidence="17 18">
    <name type="scientific">Kwoniella heveanensis BCC8398</name>
    <dbReference type="NCBI Taxonomy" id="1296120"/>
    <lineage>
        <taxon>Eukaryota</taxon>
        <taxon>Fungi</taxon>
        <taxon>Dikarya</taxon>
        <taxon>Basidiomycota</taxon>
        <taxon>Agaricomycotina</taxon>
        <taxon>Tremellomycetes</taxon>
        <taxon>Tremellales</taxon>
        <taxon>Cryptococcaceae</taxon>
        <taxon>Kwoniella</taxon>
    </lineage>
</organism>
<feature type="domain" description="Fungal lipase-type" evidence="16">
    <location>
        <begin position="971"/>
        <end position="1137"/>
    </location>
</feature>
<reference evidence="18" key="2">
    <citation type="submission" date="2013-12" db="EMBL/GenBank/DDBJ databases">
        <title>Evolution of pathogenesis and genome organization in the Tremellales.</title>
        <authorList>
            <person name="Cuomo C."/>
            <person name="Litvintseva A."/>
            <person name="Heitman J."/>
            <person name="Chen Y."/>
            <person name="Sun S."/>
            <person name="Springer D."/>
            <person name="Dromer F."/>
            <person name="Young S."/>
            <person name="Zeng Q."/>
            <person name="Chapman S."/>
            <person name="Gujja S."/>
            <person name="Saif S."/>
            <person name="Birren B."/>
        </authorList>
    </citation>
    <scope>NUCLEOTIDE SEQUENCE [LARGE SCALE GENOMIC DNA]</scope>
    <source>
        <strain evidence="18">BCC8398</strain>
    </source>
</reference>
<keyword evidence="4" id="KW-0597">Phosphoprotein</keyword>
<feature type="region of interest" description="Disordered" evidence="15">
    <location>
        <begin position="1173"/>
        <end position="1199"/>
    </location>
</feature>
<evidence type="ECO:0000256" key="7">
    <source>
        <dbReference type="ARBA" id="ARBA00022801"/>
    </source>
</evidence>
<feature type="compositionally biased region" description="Low complexity" evidence="15">
    <location>
        <begin position="832"/>
        <end position="853"/>
    </location>
</feature>
<dbReference type="STRING" id="1296120.A0A1B9H3M4"/>
<keyword evidence="11" id="KW-0443">Lipid metabolism</keyword>
<dbReference type="GO" id="GO:0016298">
    <property type="term" value="F:lipase activity"/>
    <property type="evidence" value="ECO:0007669"/>
    <property type="project" value="TreeGrafter"/>
</dbReference>
<protein>
    <recommendedName>
        <fullName evidence="14">sn-1-specific diacylglycerol lipase</fullName>
        <ecNumber evidence="14">3.1.1.116</ecNumber>
    </recommendedName>
</protein>
<keyword evidence="8" id="KW-0106">Calcium</keyword>
<keyword evidence="18" id="KW-1185">Reference proteome</keyword>
<evidence type="ECO:0000256" key="3">
    <source>
        <dbReference type="ARBA" id="ARBA00022475"/>
    </source>
</evidence>
<keyword evidence="12" id="KW-0472">Membrane</keyword>
<dbReference type="Gene3D" id="3.40.50.1820">
    <property type="entry name" value="alpha/beta hydrolase"/>
    <property type="match status" value="1"/>
</dbReference>
<gene>
    <name evidence="17" type="ORF">I316_00089</name>
</gene>
<evidence type="ECO:0000256" key="10">
    <source>
        <dbReference type="ARBA" id="ARBA00022989"/>
    </source>
</evidence>
<proteinExistence type="predicted"/>
<feature type="compositionally biased region" description="Polar residues" evidence="15">
    <location>
        <begin position="1"/>
        <end position="10"/>
    </location>
</feature>
<dbReference type="OrthoDB" id="438440at2759"/>
<feature type="compositionally biased region" description="Low complexity" evidence="15">
    <location>
        <begin position="38"/>
        <end position="56"/>
    </location>
</feature>
<feature type="region of interest" description="Disordered" evidence="15">
    <location>
        <begin position="820"/>
        <end position="854"/>
    </location>
</feature>
<accession>A0A1B9H3M4</accession>
<evidence type="ECO:0000256" key="1">
    <source>
        <dbReference type="ARBA" id="ARBA00001913"/>
    </source>
</evidence>
<dbReference type="InterPro" id="IPR052214">
    <property type="entry name" value="DAG_Lipase-Related"/>
</dbReference>
<evidence type="ECO:0000256" key="9">
    <source>
        <dbReference type="ARBA" id="ARBA00022963"/>
    </source>
</evidence>
<evidence type="ECO:0000256" key="4">
    <source>
        <dbReference type="ARBA" id="ARBA00022553"/>
    </source>
</evidence>
<dbReference type="GO" id="GO:0046872">
    <property type="term" value="F:metal ion binding"/>
    <property type="evidence" value="ECO:0007669"/>
    <property type="project" value="UniProtKB-KW"/>
</dbReference>
<keyword evidence="9" id="KW-0442">Lipid degradation</keyword>
<feature type="compositionally biased region" description="Basic and acidic residues" evidence="15">
    <location>
        <begin position="666"/>
        <end position="687"/>
    </location>
</feature>
<evidence type="ECO:0000256" key="11">
    <source>
        <dbReference type="ARBA" id="ARBA00023098"/>
    </source>
</evidence>
<keyword evidence="10" id="KW-1133">Transmembrane helix</keyword>
<comment type="cofactor">
    <cofactor evidence="1">
        <name>Ca(2+)</name>
        <dbReference type="ChEBI" id="CHEBI:29108"/>
    </cofactor>
</comment>
<keyword evidence="5" id="KW-0812">Transmembrane</keyword>
<keyword evidence="6" id="KW-0479">Metal-binding</keyword>
<dbReference type="InterPro" id="IPR002921">
    <property type="entry name" value="Fungal_lipase-type"/>
</dbReference>
<dbReference type="InterPro" id="IPR029058">
    <property type="entry name" value="AB_hydrolase_fold"/>
</dbReference>
<feature type="region of interest" description="Disordered" evidence="15">
    <location>
        <begin position="323"/>
        <end position="345"/>
    </location>
</feature>
<comment type="catalytic activity">
    <reaction evidence="13">
        <text>a 1,2-diacyl-sn-glycerol + H2O = a 2-acylglycerol + a fatty acid + H(+)</text>
        <dbReference type="Rhea" id="RHEA:33275"/>
        <dbReference type="ChEBI" id="CHEBI:15377"/>
        <dbReference type="ChEBI" id="CHEBI:15378"/>
        <dbReference type="ChEBI" id="CHEBI:17389"/>
        <dbReference type="ChEBI" id="CHEBI:17815"/>
        <dbReference type="ChEBI" id="CHEBI:28868"/>
        <dbReference type="EC" id="3.1.1.116"/>
    </reaction>
    <physiologicalReaction direction="left-to-right" evidence="13">
        <dbReference type="Rhea" id="RHEA:33276"/>
    </physiologicalReaction>
</comment>
<dbReference type="CDD" id="cd00519">
    <property type="entry name" value="Lipase_3"/>
    <property type="match status" value="1"/>
</dbReference>
<evidence type="ECO:0000256" key="15">
    <source>
        <dbReference type="SAM" id="MobiDB-lite"/>
    </source>
</evidence>
<comment type="subcellular location">
    <subcellularLocation>
        <location evidence="2">Cell membrane</location>
        <topology evidence="2">Multi-pass membrane protein</topology>
    </subcellularLocation>
</comment>
<evidence type="ECO:0000259" key="16">
    <source>
        <dbReference type="Pfam" id="PF01764"/>
    </source>
</evidence>
<sequence length="1284" mass="139035">MSNQSKSSAASRLAGSPRSRPALLPEPNLASTPPPTSTTPVHLSSPSPVQTLSSPPAAGPAPDVPGSIFRHVPTIDEKNATTLLPRHISQLITGIATSTRMSLRISAFLVEAILESSRYSTKMSLGYTRQMLISAIWAARGMYHLTNDDLNLNPLEILAGSVTIPSHGGEDKDAIASADTDDAFLSIFNKYTNLGVYLIHHTFTLAELFSMSGFFITTGAIKTVHQAASESVAIFDGLFGSSESSRALSAIITMVRREVLHDERRGDMGVIASLTGLTKALTAFACLQAATWERTSKRLKLKVLYDCIILAEEVNAYTTSQRQKEAPSAVKMMKPSPRSLTSSTATTAATIAETNTETCASQADVPPLSPTAMMLTEGTGGPGPSTMKARLDSDMSHLQFTPPLDEANLKLAAHLETAQGGSTMPQGNDDDKSDWSMDDLQDIVGESGDEMYEGPPDEVSREEHRRARKLEVTDELRQSTVISQILRQVRRDESRSRAIPLHRRQLSLPEFTSTLHLTRADTEQGIDMDRNEDNVPESCTDAARPGSAFSMLSATDDSREDDHDWIEVDQFLRDEGQNSTPVTRSIGSSAYLDALEHPHHNMERIKVVLQTATHKFEERKRTVKHIPARQEAEVSKTPSDDGDEDIIMIPESQGAECSAGPRSRRRLVEWDRNRTRRPSEERLDSSRIKTGSPTPRLRGSSLSRSMSNPALSRRTISPLTPSTPLTPSRTPISPRSSRETETSTPTGPRHTSASPLRRRKPPPISLTPHSEALASNVGAKAPPPSPCDSVVLPQSPAITIGQIGQAGPGSDDCHLKPDNAQVAPGGTNKVGTNPLSLLSSNSSTPTQSQPRSQVVVPGRIPSLDPGSPDNLFPHEGLIRNIHRFMKFSSAAYGQNFLRILGMGQPEGPFPHLTKRGKHHANSWSFAEHVNIPIDCILLSSFTEPPAALVQQEAPPLVHYVAVIHEARAIALTCRGTLGLSDLLVDLTCEYESIDLGEGDRDAHYYVHSGMWQSARKLTVKQSTVHEVLLKALTQYPDYGLVLAGHSLGGGVASLLGILCSMPAETFLEQNATRQQPFAHPPITTPFVTNISSGLPPGRPIHVYAYGPPAVASPDLASYASGLITSVVQDTDIVPTLSLGGVKDFKNISLTLSEEGNVAEEIVGRVIGANKRKFKQQSAQQTKGGNGSGSGTAPTAEEVSEAEALSDWMVSLIKTMRADMDNDKLYPAGTVYIMEHFDIVVPGQVLQRPLAGAAGQSEKTVTTKKAHRIILRQCDSVVERFRERK</sequence>
<evidence type="ECO:0000256" key="5">
    <source>
        <dbReference type="ARBA" id="ARBA00022692"/>
    </source>
</evidence>
<evidence type="ECO:0000313" key="17">
    <source>
        <dbReference type="EMBL" id="OCF37865.1"/>
    </source>
</evidence>
<dbReference type="EMBL" id="KI669492">
    <property type="protein sequence ID" value="OCF37865.1"/>
    <property type="molecule type" value="Genomic_DNA"/>
</dbReference>
<name>A0A1B9H3M4_9TREE</name>
<keyword evidence="7" id="KW-0378">Hydrolase</keyword>
<dbReference type="Proteomes" id="UP000092666">
    <property type="component" value="Unassembled WGS sequence"/>
</dbReference>
<feature type="region of interest" description="Disordered" evidence="15">
    <location>
        <begin position="617"/>
        <end position="769"/>
    </location>
</feature>
<dbReference type="PANTHER" id="PTHR45792:SF7">
    <property type="entry name" value="PUTATIVE (AFU_ORTHOLOGUE AFUA_6G02710)-RELATED"/>
    <property type="match status" value="1"/>
</dbReference>
<evidence type="ECO:0000256" key="6">
    <source>
        <dbReference type="ARBA" id="ARBA00022723"/>
    </source>
</evidence>
<evidence type="ECO:0000256" key="12">
    <source>
        <dbReference type="ARBA" id="ARBA00023136"/>
    </source>
</evidence>
<feature type="compositionally biased region" description="Low complexity" evidence="15">
    <location>
        <begin position="692"/>
        <end position="735"/>
    </location>
</feature>
<dbReference type="Pfam" id="PF01764">
    <property type="entry name" value="Lipase_3"/>
    <property type="match status" value="1"/>
</dbReference>
<evidence type="ECO:0000256" key="8">
    <source>
        <dbReference type="ARBA" id="ARBA00022837"/>
    </source>
</evidence>
<dbReference type="GO" id="GO:0019369">
    <property type="term" value="P:arachidonate metabolic process"/>
    <property type="evidence" value="ECO:0007669"/>
    <property type="project" value="TreeGrafter"/>
</dbReference>
<dbReference type="GO" id="GO:0046340">
    <property type="term" value="P:diacylglycerol catabolic process"/>
    <property type="evidence" value="ECO:0007669"/>
    <property type="project" value="TreeGrafter"/>
</dbReference>
<evidence type="ECO:0000256" key="2">
    <source>
        <dbReference type="ARBA" id="ARBA00004651"/>
    </source>
</evidence>
<dbReference type="EC" id="3.1.1.116" evidence="14"/>
<dbReference type="GO" id="GO:0005886">
    <property type="term" value="C:plasma membrane"/>
    <property type="evidence" value="ECO:0007669"/>
    <property type="project" value="UniProtKB-SubCell"/>
</dbReference>
<keyword evidence="3" id="KW-1003">Cell membrane</keyword>
<evidence type="ECO:0000313" key="18">
    <source>
        <dbReference type="Proteomes" id="UP000092666"/>
    </source>
</evidence>